<accession>A0ABN8L2N7</accession>
<keyword evidence="3" id="KW-1185">Reference proteome</keyword>
<feature type="compositionally biased region" description="Low complexity" evidence="1">
    <location>
        <begin position="614"/>
        <end position="645"/>
    </location>
</feature>
<dbReference type="PANTHER" id="PTHR13136:SF11">
    <property type="entry name" value="TESTIS-EXPRESSED PROTEIN 30"/>
    <property type="match status" value="1"/>
</dbReference>
<evidence type="ECO:0000256" key="1">
    <source>
        <dbReference type="SAM" id="MobiDB-lite"/>
    </source>
</evidence>
<evidence type="ECO:0000313" key="2">
    <source>
        <dbReference type="EMBL" id="CAH2983139.1"/>
    </source>
</evidence>
<feature type="region of interest" description="Disordered" evidence="1">
    <location>
        <begin position="562"/>
        <end position="692"/>
    </location>
</feature>
<dbReference type="Proteomes" id="UP001153292">
    <property type="component" value="Chromosome 16"/>
</dbReference>
<dbReference type="SUPFAM" id="SSF53474">
    <property type="entry name" value="alpha/beta-Hydrolases"/>
    <property type="match status" value="1"/>
</dbReference>
<evidence type="ECO:0008006" key="4">
    <source>
        <dbReference type="Google" id="ProtNLM"/>
    </source>
</evidence>
<gene>
    <name evidence="2" type="ORF">CHILSU_LOCUS3485</name>
</gene>
<dbReference type="PANTHER" id="PTHR13136">
    <property type="entry name" value="TESTIS DEVELOPMENT PROTEIN PRTD"/>
    <property type="match status" value="1"/>
</dbReference>
<dbReference type="EMBL" id="OU963909">
    <property type="protein sequence ID" value="CAH2983139.1"/>
    <property type="molecule type" value="Genomic_DNA"/>
</dbReference>
<feature type="region of interest" description="Disordered" evidence="1">
    <location>
        <begin position="95"/>
        <end position="124"/>
    </location>
</feature>
<reference evidence="2" key="1">
    <citation type="submission" date="2021-12" db="EMBL/GenBank/DDBJ databases">
        <authorList>
            <person name="King R."/>
        </authorList>
    </citation>
    <scope>NUCLEOTIDE SEQUENCE</scope>
</reference>
<feature type="compositionally biased region" description="Pro residues" evidence="1">
    <location>
        <begin position="569"/>
        <end position="580"/>
    </location>
</feature>
<feature type="compositionally biased region" description="Low complexity" evidence="1">
    <location>
        <begin position="672"/>
        <end position="684"/>
    </location>
</feature>
<protein>
    <recommendedName>
        <fullName evidence="4">KAT8 regulatory NSL complex subunit 3</fullName>
    </recommendedName>
</protein>
<evidence type="ECO:0000313" key="3">
    <source>
        <dbReference type="Proteomes" id="UP001153292"/>
    </source>
</evidence>
<feature type="compositionally biased region" description="Basic and acidic residues" evidence="1">
    <location>
        <begin position="16"/>
        <end position="31"/>
    </location>
</feature>
<feature type="compositionally biased region" description="Acidic residues" evidence="1">
    <location>
        <begin position="115"/>
        <end position="124"/>
    </location>
</feature>
<dbReference type="InterPro" id="IPR029058">
    <property type="entry name" value="AB_hydrolase_fold"/>
</dbReference>
<organism evidence="2 3">
    <name type="scientific">Chilo suppressalis</name>
    <name type="common">Asiatic rice borer moth</name>
    <dbReference type="NCBI Taxonomy" id="168631"/>
    <lineage>
        <taxon>Eukaryota</taxon>
        <taxon>Metazoa</taxon>
        <taxon>Ecdysozoa</taxon>
        <taxon>Arthropoda</taxon>
        <taxon>Hexapoda</taxon>
        <taxon>Insecta</taxon>
        <taxon>Pterygota</taxon>
        <taxon>Neoptera</taxon>
        <taxon>Endopterygota</taxon>
        <taxon>Lepidoptera</taxon>
        <taxon>Glossata</taxon>
        <taxon>Ditrysia</taxon>
        <taxon>Pyraloidea</taxon>
        <taxon>Crambidae</taxon>
        <taxon>Crambinae</taxon>
        <taxon>Chilo</taxon>
    </lineage>
</organism>
<name>A0ABN8L2N7_CHISP</name>
<feature type="region of interest" description="Disordered" evidence="1">
    <location>
        <begin position="1"/>
        <end position="31"/>
    </location>
</feature>
<sequence length="692" mass="70987">MVMVTEDESPRGGGARTHESGEEARESDTPTLHERLVAYVHALDFSNDARSGVWGEHSYARVRSGAAAGAVRVLLAPPERGPAPALLDVESVDRAPVAPGEDDPPDPPFGSESDSAGDDDDDEDWEARVASGAPHADHARLAADAIEALRRVRLARLARGRRDERAAIAAEAARLRRALAPLWLWAGAGAAEARPGPWLHATLEAYAPVSVRRSYARLVAELRRAAPRLAERLTGVGGEVGRAPAPPRVGAAAPGPWVAWAGGGRWAGAGALGGRVHVRALGGEGAPTAAPDVWCAAVAGSVRAAFADVLAEAGDRPVIVGGCGWGASVARALSSGSGAGKNVRGALLLGPALLTAEGSREPPAPRDHTRVLMVVGERAPHSGRARACADLLPGVTGTGGGAAPARVLVVAGADDQLRLPALTLRRKGLTQRALDAAIVEECVRWIHDACDACDAPEPSAHTHTDLHADTFISTIGADSSEEEYLHLPPALPAPHTPAPAPPSGTHRSIEIVEGRVVSRGAVTLIPPRRADPAPHVAPHAAPHVAPHAAPLAAADIMDMPIVFADDDPAPPPPPPPPPAPDANGVSGGGDGDVTVTSGAPLKYTRSRAGRVRGGSRSTDGSGRSTDGSGRVAGGSNRAAPASAPRPLCLRPGHDRPNPRRTKQIGLQHELRAAASREAAGRGAAVSDARPGD</sequence>
<dbReference type="InterPro" id="IPR026555">
    <property type="entry name" value="NSL3/Tex30"/>
</dbReference>
<proteinExistence type="predicted"/>